<evidence type="ECO:0000313" key="1">
    <source>
        <dbReference type="EMBL" id="CDW51136.1"/>
    </source>
</evidence>
<sequence>VIIFLLGKERVGLCTSCNLYKQIVQVAFTNRYIINV</sequence>
<dbReference type="AlphaFoldDB" id="A0A0K2VLV1"/>
<dbReference type="EMBL" id="HACA01033774">
    <property type="protein sequence ID" value="CDW51136.1"/>
    <property type="molecule type" value="Transcribed_RNA"/>
</dbReference>
<organism evidence="1">
    <name type="scientific">Lepeophtheirus salmonis</name>
    <name type="common">Salmon louse</name>
    <name type="synonym">Caligus salmonis</name>
    <dbReference type="NCBI Taxonomy" id="72036"/>
    <lineage>
        <taxon>Eukaryota</taxon>
        <taxon>Metazoa</taxon>
        <taxon>Ecdysozoa</taxon>
        <taxon>Arthropoda</taxon>
        <taxon>Crustacea</taxon>
        <taxon>Multicrustacea</taxon>
        <taxon>Hexanauplia</taxon>
        <taxon>Copepoda</taxon>
        <taxon>Siphonostomatoida</taxon>
        <taxon>Caligidae</taxon>
        <taxon>Lepeophtheirus</taxon>
    </lineage>
</organism>
<proteinExistence type="predicted"/>
<protein>
    <submittedName>
        <fullName evidence="1">Uncharacterized protein</fullName>
    </submittedName>
</protein>
<reference evidence="1" key="1">
    <citation type="submission" date="2014-05" db="EMBL/GenBank/DDBJ databases">
        <authorList>
            <person name="Chronopoulou M."/>
        </authorList>
    </citation>
    <scope>NUCLEOTIDE SEQUENCE</scope>
    <source>
        <tissue evidence="1">Whole organism</tissue>
    </source>
</reference>
<feature type="non-terminal residue" evidence="1">
    <location>
        <position position="1"/>
    </location>
</feature>
<name>A0A0K2VLV1_LEPSM</name>
<accession>A0A0K2VLV1</accession>